<protein>
    <submittedName>
        <fullName evidence="2">Uncharacterized protein</fullName>
    </submittedName>
</protein>
<name>A0A7S4A5U5_9STRA</name>
<sequence>MSRSLLAACLLAASHAWVAPAATHRISALAAKRKGFGDDKFSKSKPKTAAKVEKERAASAYDAAKASGVPEYRVYVTPTGTEQWTPIGCVTVPRTESVSQSIFGNEESLLQVARQAGVKGDLDYGYNRAIFPDDPVTPADRAEALRSTNPLQRFAKDLTNPLGFGGK</sequence>
<gene>
    <name evidence="2" type="ORF">PCAL00307_LOCUS20168</name>
    <name evidence="3" type="ORF">PECAL_6P16500</name>
</gene>
<dbReference type="Proteomes" id="UP000789595">
    <property type="component" value="Unassembled WGS sequence"/>
</dbReference>
<dbReference type="OrthoDB" id="197165at2759"/>
<proteinExistence type="predicted"/>
<keyword evidence="4" id="KW-1185">Reference proteome</keyword>
<feature type="signal peptide" evidence="1">
    <location>
        <begin position="1"/>
        <end position="21"/>
    </location>
</feature>
<evidence type="ECO:0000313" key="2">
    <source>
        <dbReference type="EMBL" id="CAE0704720.1"/>
    </source>
</evidence>
<reference evidence="2" key="1">
    <citation type="submission" date="2021-01" db="EMBL/GenBank/DDBJ databases">
        <authorList>
            <person name="Corre E."/>
            <person name="Pelletier E."/>
            <person name="Niang G."/>
            <person name="Scheremetjew M."/>
            <person name="Finn R."/>
            <person name="Kale V."/>
            <person name="Holt S."/>
            <person name="Cochrane G."/>
            <person name="Meng A."/>
            <person name="Brown T."/>
            <person name="Cohen L."/>
        </authorList>
    </citation>
    <scope>NUCLEOTIDE SEQUENCE</scope>
    <source>
        <strain evidence="2">CCMP1756</strain>
    </source>
</reference>
<dbReference type="EMBL" id="CAKKNE010000006">
    <property type="protein sequence ID" value="CAH0380014.1"/>
    <property type="molecule type" value="Genomic_DNA"/>
</dbReference>
<evidence type="ECO:0000256" key="1">
    <source>
        <dbReference type="SAM" id="SignalP"/>
    </source>
</evidence>
<organism evidence="2">
    <name type="scientific">Pelagomonas calceolata</name>
    <dbReference type="NCBI Taxonomy" id="35677"/>
    <lineage>
        <taxon>Eukaryota</taxon>
        <taxon>Sar</taxon>
        <taxon>Stramenopiles</taxon>
        <taxon>Ochrophyta</taxon>
        <taxon>Pelagophyceae</taxon>
        <taxon>Pelagomonadales</taxon>
        <taxon>Pelagomonadaceae</taxon>
        <taxon>Pelagomonas</taxon>
    </lineage>
</organism>
<evidence type="ECO:0000313" key="4">
    <source>
        <dbReference type="Proteomes" id="UP000789595"/>
    </source>
</evidence>
<dbReference type="AlphaFoldDB" id="A0A7S4A5U5"/>
<dbReference type="Pfam" id="PF20133">
    <property type="entry name" value="HHL1-like"/>
    <property type="match status" value="1"/>
</dbReference>
<dbReference type="EMBL" id="HBIW01023419">
    <property type="protein sequence ID" value="CAE0704720.1"/>
    <property type="molecule type" value="Transcribed_RNA"/>
</dbReference>
<keyword evidence="1" id="KW-0732">Signal</keyword>
<feature type="chain" id="PRO_5036404019" evidence="1">
    <location>
        <begin position="22"/>
        <end position="167"/>
    </location>
</feature>
<reference evidence="3" key="2">
    <citation type="submission" date="2021-11" db="EMBL/GenBank/DDBJ databases">
        <authorList>
            <consortium name="Genoscope - CEA"/>
            <person name="William W."/>
        </authorList>
    </citation>
    <scope>NUCLEOTIDE SEQUENCE</scope>
</reference>
<accession>A0A7S4A5U5</accession>
<evidence type="ECO:0000313" key="3">
    <source>
        <dbReference type="EMBL" id="CAH0380014.1"/>
    </source>
</evidence>
<dbReference type="InterPro" id="IPR045388">
    <property type="entry name" value="HHL1-like"/>
</dbReference>